<keyword evidence="5" id="KW-1185">Reference proteome</keyword>
<dbReference type="Proteomes" id="UP001162891">
    <property type="component" value="Chromosome"/>
</dbReference>
<reference evidence="5" key="1">
    <citation type="journal article" date="2022" name="Int. J. Syst. Evol. Microbiol.">
        <title>Anaeromyxobacter oryzae sp. nov., Anaeromyxobacter diazotrophicus sp. nov. and Anaeromyxobacter paludicola sp. nov., isolated from paddy soils.</title>
        <authorList>
            <person name="Itoh H."/>
            <person name="Xu Z."/>
            <person name="Mise K."/>
            <person name="Masuda Y."/>
            <person name="Ushijima N."/>
            <person name="Hayakawa C."/>
            <person name="Shiratori Y."/>
            <person name="Senoo K."/>
        </authorList>
    </citation>
    <scope>NUCLEOTIDE SEQUENCE [LARGE SCALE GENOMIC DNA]</scope>
    <source>
        <strain evidence="5">Red232</strain>
    </source>
</reference>
<protein>
    <recommendedName>
        <fullName evidence="6">Glycoside hydrolase 123 C-terminal domain-containing protein</fullName>
    </recommendedName>
</protein>
<name>A0ABM7X3F2_9BACT</name>
<feature type="domain" description="Glycoside hydrolase 123 N-terminal" evidence="3">
    <location>
        <begin position="79"/>
        <end position="200"/>
    </location>
</feature>
<feature type="region of interest" description="Disordered" evidence="1">
    <location>
        <begin position="538"/>
        <end position="577"/>
    </location>
</feature>
<evidence type="ECO:0000259" key="3">
    <source>
        <dbReference type="Pfam" id="PF22680"/>
    </source>
</evidence>
<accession>A0ABM7X3F2</accession>
<dbReference type="RefSeq" id="WP_248355768.1">
    <property type="nucleotide sequence ID" value="NZ_AP025591.1"/>
</dbReference>
<gene>
    <name evidence="4" type="ORF">AMOR_53190</name>
</gene>
<dbReference type="InterPro" id="IPR053850">
    <property type="entry name" value="Glyco_hydro_123_N_2"/>
</dbReference>
<evidence type="ECO:0000313" key="5">
    <source>
        <dbReference type="Proteomes" id="UP001162891"/>
    </source>
</evidence>
<dbReference type="InterPro" id="IPR025150">
    <property type="entry name" value="GH123_cat"/>
</dbReference>
<feature type="domain" description="Glycoside hydrolase 123 catalytic" evidence="2">
    <location>
        <begin position="375"/>
        <end position="494"/>
    </location>
</feature>
<dbReference type="Pfam" id="PF22680">
    <property type="entry name" value="Glyco_hydro_123_N_2"/>
    <property type="match status" value="1"/>
</dbReference>
<evidence type="ECO:0000259" key="2">
    <source>
        <dbReference type="Pfam" id="PF13320"/>
    </source>
</evidence>
<dbReference type="Pfam" id="PF13320">
    <property type="entry name" value="GH123_cat"/>
    <property type="match status" value="1"/>
</dbReference>
<feature type="compositionally biased region" description="Basic and acidic residues" evidence="1">
    <location>
        <begin position="558"/>
        <end position="567"/>
    </location>
</feature>
<evidence type="ECO:0000313" key="4">
    <source>
        <dbReference type="EMBL" id="BDG06323.1"/>
    </source>
</evidence>
<evidence type="ECO:0000256" key="1">
    <source>
        <dbReference type="SAM" id="MobiDB-lite"/>
    </source>
</evidence>
<sequence>MRETSSPRRLRLDGSMRRVPLLGVLPALAASLMCGGMTVHPQPEAPPPEHEALAPAVWTASAMERVFRRDPPRPLRGATLFAARGEYEAFQIVVHAPGGALTGVEVSASDLVAPTGQSLPAATFSVFREQYVDVPRSSHAPTRGNHPEPPGAYPDALVPMAAAGTPRLGVPAGENQPFWIDVRVPRGVAPGLHTGTVTVTTDQGRVSVPVSLTIWDFDLPAVPSLRSSFGLTGPRLRDEAYQRLLLEHKVMPTHVSAAAARTLRARGLNVAGLEYWSDQDGCAMKPPPSGDALRKAVAAYPSGLDLYVYVADEPLAKCDDPARITPKIAAWARSAHAARAKALVTIPPRPELLDDGTGRSSVDVWVMLPNQLDAADPAQVEARRHGDELWWYTALAQDAYSPKWLLDYAPINYRIGTGFIAQSLGLAGVLYWAVDHWSGDPWADVYYREGSASWAGEGLLVYPGEPAGADGPVPSMRLKWIREGVEDFEYVELLKRRGRGAFALEVARSVGADWRSWTKDPGALEQARMRLGQELDRLGTRPDGARIEPTSVRAVDAPPERATRKDTSGTARRVRGQ</sequence>
<proteinExistence type="predicted"/>
<dbReference type="EMBL" id="AP025591">
    <property type="protein sequence ID" value="BDG06323.1"/>
    <property type="molecule type" value="Genomic_DNA"/>
</dbReference>
<evidence type="ECO:0008006" key="6">
    <source>
        <dbReference type="Google" id="ProtNLM"/>
    </source>
</evidence>
<organism evidence="4 5">
    <name type="scientific">Anaeromyxobacter oryzae</name>
    <dbReference type="NCBI Taxonomy" id="2918170"/>
    <lineage>
        <taxon>Bacteria</taxon>
        <taxon>Pseudomonadati</taxon>
        <taxon>Myxococcota</taxon>
        <taxon>Myxococcia</taxon>
        <taxon>Myxococcales</taxon>
        <taxon>Cystobacterineae</taxon>
        <taxon>Anaeromyxobacteraceae</taxon>
        <taxon>Anaeromyxobacter</taxon>
    </lineage>
</organism>